<sequence>MTSLDYGTLLCWAVNDIGTQKVPCVFHIVPAGKPEPPVNCTVMSGSATSVSVFCEAGGSGGLIQHFHLTATRIRRPPHHLHLINNPHILSSVNITAQHQPDFLVEGLAEGSRYQLHITAVNDKGSSAPVLLTITSIGTNNSVYQLDGECGRGGGHASGWGGHAGGRGGHAGGWGGQDGGRGGYAGGRGVCNGSEGATGQDGPSEAEVRDGGKKKKQQPLEVAGVGDTNEINKPRSSVLALPSVMAGVMGIGSVIVLILILVVLLLAFRARQRRMGEARHPSPSPSSSCSSSLTTTQKERREPRRSESTASMLSPDHADVCMERDMQVNLEPDTDPDVIPMREGVVGGVMVGEIGGTPLYPPSYPRLPYYPQRATPVSPHPSHHRPSPHPQHR</sequence>
<evidence type="ECO:0000256" key="1">
    <source>
        <dbReference type="SAM" id="MobiDB-lite"/>
    </source>
</evidence>
<protein>
    <recommendedName>
        <fullName evidence="3">Fibronectin type-III domain-containing protein</fullName>
    </recommendedName>
</protein>
<feature type="compositionally biased region" description="Basic and acidic residues" evidence="1">
    <location>
        <begin position="296"/>
        <end position="306"/>
    </location>
</feature>
<dbReference type="Gene3D" id="2.60.40.10">
    <property type="entry name" value="Immunoglobulins"/>
    <property type="match status" value="1"/>
</dbReference>
<accession>A0AAE1BN88</accession>
<keyword evidence="2" id="KW-1133">Transmembrane helix</keyword>
<evidence type="ECO:0000313" key="4">
    <source>
        <dbReference type="EMBL" id="KAK3851980.1"/>
    </source>
</evidence>
<dbReference type="CDD" id="cd00063">
    <property type="entry name" value="FN3"/>
    <property type="match status" value="1"/>
</dbReference>
<feature type="transmembrane region" description="Helical" evidence="2">
    <location>
        <begin position="243"/>
        <end position="267"/>
    </location>
</feature>
<dbReference type="InterPro" id="IPR036116">
    <property type="entry name" value="FN3_sf"/>
</dbReference>
<evidence type="ECO:0000313" key="5">
    <source>
        <dbReference type="Proteomes" id="UP001286313"/>
    </source>
</evidence>
<feature type="region of interest" description="Disordered" evidence="1">
    <location>
        <begin position="369"/>
        <end position="392"/>
    </location>
</feature>
<dbReference type="PANTHER" id="PTHR23278">
    <property type="entry name" value="SIDESTEP PROTEIN"/>
    <property type="match status" value="1"/>
</dbReference>
<dbReference type="PANTHER" id="PTHR23278:SF19">
    <property type="entry name" value="OBSCURIN"/>
    <property type="match status" value="1"/>
</dbReference>
<dbReference type="Proteomes" id="UP001286313">
    <property type="component" value="Unassembled WGS sequence"/>
</dbReference>
<feature type="region of interest" description="Disordered" evidence="1">
    <location>
        <begin position="275"/>
        <end position="315"/>
    </location>
</feature>
<reference evidence="4" key="1">
    <citation type="submission" date="2023-10" db="EMBL/GenBank/DDBJ databases">
        <title>Genome assemblies of two species of porcelain crab, Petrolisthes cinctipes and Petrolisthes manimaculis (Anomura: Porcellanidae).</title>
        <authorList>
            <person name="Angst P."/>
        </authorList>
    </citation>
    <scope>NUCLEOTIDE SEQUENCE</scope>
    <source>
        <strain evidence="4">PB745_01</strain>
        <tissue evidence="4">Gill</tissue>
    </source>
</reference>
<keyword evidence="5" id="KW-1185">Reference proteome</keyword>
<comment type="caution">
    <text evidence="4">The sequence shown here is derived from an EMBL/GenBank/DDBJ whole genome shotgun (WGS) entry which is preliminary data.</text>
</comment>
<gene>
    <name evidence="4" type="ORF">Pcinc_041417</name>
</gene>
<dbReference type="EMBL" id="JAWQEG010007644">
    <property type="protein sequence ID" value="KAK3851980.1"/>
    <property type="molecule type" value="Genomic_DNA"/>
</dbReference>
<name>A0AAE1BN88_PETCI</name>
<keyword evidence="2" id="KW-0472">Membrane</keyword>
<dbReference type="SUPFAM" id="SSF49265">
    <property type="entry name" value="Fibronectin type III"/>
    <property type="match status" value="1"/>
</dbReference>
<dbReference type="AlphaFoldDB" id="A0AAE1BN88"/>
<proteinExistence type="predicted"/>
<dbReference type="SMART" id="SM00060">
    <property type="entry name" value="FN3"/>
    <property type="match status" value="1"/>
</dbReference>
<feature type="domain" description="Fibronectin type-III" evidence="3">
    <location>
        <begin position="36"/>
        <end position="141"/>
    </location>
</feature>
<feature type="compositionally biased region" description="Basic residues" evidence="1">
    <location>
        <begin position="380"/>
        <end position="392"/>
    </location>
</feature>
<dbReference type="PROSITE" id="PS50853">
    <property type="entry name" value="FN3"/>
    <property type="match status" value="1"/>
</dbReference>
<evidence type="ECO:0000256" key="2">
    <source>
        <dbReference type="SAM" id="Phobius"/>
    </source>
</evidence>
<evidence type="ECO:0000259" key="3">
    <source>
        <dbReference type="PROSITE" id="PS50853"/>
    </source>
</evidence>
<dbReference type="InterPro" id="IPR013783">
    <property type="entry name" value="Ig-like_fold"/>
</dbReference>
<keyword evidence="2" id="KW-0812">Transmembrane</keyword>
<organism evidence="4 5">
    <name type="scientific">Petrolisthes cinctipes</name>
    <name type="common">Flat porcelain crab</name>
    <dbReference type="NCBI Taxonomy" id="88211"/>
    <lineage>
        <taxon>Eukaryota</taxon>
        <taxon>Metazoa</taxon>
        <taxon>Ecdysozoa</taxon>
        <taxon>Arthropoda</taxon>
        <taxon>Crustacea</taxon>
        <taxon>Multicrustacea</taxon>
        <taxon>Malacostraca</taxon>
        <taxon>Eumalacostraca</taxon>
        <taxon>Eucarida</taxon>
        <taxon>Decapoda</taxon>
        <taxon>Pleocyemata</taxon>
        <taxon>Anomura</taxon>
        <taxon>Galatheoidea</taxon>
        <taxon>Porcellanidae</taxon>
        <taxon>Petrolisthes</taxon>
    </lineage>
</organism>
<dbReference type="InterPro" id="IPR003961">
    <property type="entry name" value="FN3_dom"/>
</dbReference>
<feature type="region of interest" description="Disordered" evidence="1">
    <location>
        <begin position="190"/>
        <end position="232"/>
    </location>
</feature>